<keyword evidence="1" id="KW-0472">Membrane</keyword>
<evidence type="ECO:0000256" key="1">
    <source>
        <dbReference type="SAM" id="Phobius"/>
    </source>
</evidence>
<proteinExistence type="predicted"/>
<protein>
    <submittedName>
        <fullName evidence="2">Uncharacterized protein</fullName>
    </submittedName>
</protein>
<feature type="transmembrane region" description="Helical" evidence="1">
    <location>
        <begin position="137"/>
        <end position="158"/>
    </location>
</feature>
<reference evidence="2" key="1">
    <citation type="submission" date="2021-01" db="EMBL/GenBank/DDBJ databases">
        <authorList>
            <person name="Corre E."/>
            <person name="Pelletier E."/>
            <person name="Niang G."/>
            <person name="Scheremetjew M."/>
            <person name="Finn R."/>
            <person name="Kale V."/>
            <person name="Holt S."/>
            <person name="Cochrane G."/>
            <person name="Meng A."/>
            <person name="Brown T."/>
            <person name="Cohen L."/>
        </authorList>
    </citation>
    <scope>NUCLEOTIDE SEQUENCE</scope>
    <source>
        <strain evidence="2">CCCM811</strain>
    </source>
</reference>
<name>A0A7S4DFK7_9EUKA</name>
<dbReference type="AlphaFoldDB" id="A0A7S4DFK7"/>
<accession>A0A7S4DFK7</accession>
<keyword evidence="1" id="KW-1133">Transmembrane helix</keyword>
<evidence type="ECO:0000313" key="2">
    <source>
        <dbReference type="EMBL" id="CAE0647194.1"/>
    </source>
</evidence>
<feature type="transmembrane region" description="Helical" evidence="1">
    <location>
        <begin position="51"/>
        <end position="73"/>
    </location>
</feature>
<feature type="transmembrane region" description="Helical" evidence="1">
    <location>
        <begin position="94"/>
        <end position="117"/>
    </location>
</feature>
<feature type="transmembrane region" description="Helical" evidence="1">
    <location>
        <begin position="26"/>
        <end position="45"/>
    </location>
</feature>
<gene>
    <name evidence="2" type="ORF">LGLO00237_LOCUS2289</name>
</gene>
<sequence>MLYAVTSACQGVALYRYPECKGLKRMSMKFMGLATVVLVVYAYFGNGTVNAWVWSLAIVACIIACLVAVYMNFEDGDNPFTQNSWEVYASCESFLPAAIMVILSVLAILAGIFAAVFAEYSYDVYFSDDALALWGSIAHFFLLLVAAQMISLGTAAIADPLATGVVRMS</sequence>
<dbReference type="EMBL" id="HBIV01003356">
    <property type="protein sequence ID" value="CAE0647194.1"/>
    <property type="molecule type" value="Transcribed_RNA"/>
</dbReference>
<organism evidence="2">
    <name type="scientific">Lotharella globosa</name>
    <dbReference type="NCBI Taxonomy" id="91324"/>
    <lineage>
        <taxon>Eukaryota</taxon>
        <taxon>Sar</taxon>
        <taxon>Rhizaria</taxon>
        <taxon>Cercozoa</taxon>
        <taxon>Chlorarachniophyceae</taxon>
        <taxon>Lotharella</taxon>
    </lineage>
</organism>
<keyword evidence="1" id="KW-0812">Transmembrane</keyword>